<evidence type="ECO:0000256" key="8">
    <source>
        <dbReference type="ARBA" id="ARBA00023136"/>
    </source>
</evidence>
<dbReference type="GO" id="GO:0051301">
    <property type="term" value="P:cell division"/>
    <property type="evidence" value="ECO:0007669"/>
    <property type="project" value="UniProtKB-UniRule"/>
</dbReference>
<comment type="similarity">
    <text evidence="2 10">Belongs to the ExbB/TolQ family.</text>
</comment>
<dbReference type="OrthoDB" id="9805133at2"/>
<comment type="function">
    <text evidence="10">Part of the Tol-Pal system, which plays a role in outer membrane invagination during cell division and is important for maintaining outer membrane integrity.</text>
</comment>
<reference evidence="13" key="1">
    <citation type="submission" date="2016-10" db="EMBL/GenBank/DDBJ databases">
        <authorList>
            <person name="Varghese N."/>
            <person name="Submissions S."/>
        </authorList>
    </citation>
    <scope>NUCLEOTIDE SEQUENCE [LARGE SCALE GENOMIC DNA]</scope>
    <source>
        <strain evidence="13">DSM 11526</strain>
    </source>
</reference>
<feature type="transmembrane region" description="Helical" evidence="10">
    <location>
        <begin position="128"/>
        <end position="151"/>
    </location>
</feature>
<organism evidence="12 13">
    <name type="scientific">Marinobacterium iners DSM 11526</name>
    <dbReference type="NCBI Taxonomy" id="1122198"/>
    <lineage>
        <taxon>Bacteria</taxon>
        <taxon>Pseudomonadati</taxon>
        <taxon>Pseudomonadota</taxon>
        <taxon>Gammaproteobacteria</taxon>
        <taxon>Oceanospirillales</taxon>
        <taxon>Oceanospirillaceae</taxon>
        <taxon>Marinobacterium</taxon>
    </lineage>
</organism>
<keyword evidence="6 10" id="KW-0812">Transmembrane</keyword>
<dbReference type="InterPro" id="IPR050790">
    <property type="entry name" value="ExbB/TolQ_transport"/>
</dbReference>
<dbReference type="HAMAP" id="MF_02202">
    <property type="entry name" value="TolQ"/>
    <property type="match status" value="1"/>
</dbReference>
<dbReference type="Pfam" id="PF01618">
    <property type="entry name" value="MotA_ExbB"/>
    <property type="match status" value="1"/>
</dbReference>
<keyword evidence="13" id="KW-1185">Reference proteome</keyword>
<dbReference type="EMBL" id="FNRJ01000003">
    <property type="protein sequence ID" value="SEA45694.1"/>
    <property type="molecule type" value="Genomic_DNA"/>
</dbReference>
<keyword evidence="8 10" id="KW-0472">Membrane</keyword>
<evidence type="ECO:0000256" key="3">
    <source>
        <dbReference type="ARBA" id="ARBA00022475"/>
    </source>
</evidence>
<feature type="transmembrane region" description="Helical" evidence="10">
    <location>
        <begin position="171"/>
        <end position="193"/>
    </location>
</feature>
<dbReference type="AlphaFoldDB" id="A0A1H4BCB0"/>
<evidence type="ECO:0000256" key="4">
    <source>
        <dbReference type="ARBA" id="ARBA00022519"/>
    </source>
</evidence>
<feature type="domain" description="MotA/TolQ/ExbB proton channel" evidence="11">
    <location>
        <begin position="81"/>
        <end position="208"/>
    </location>
</feature>
<evidence type="ECO:0000256" key="10">
    <source>
        <dbReference type="HAMAP-Rule" id="MF_02202"/>
    </source>
</evidence>
<evidence type="ECO:0000256" key="9">
    <source>
        <dbReference type="ARBA" id="ARBA00023306"/>
    </source>
</evidence>
<dbReference type="PANTHER" id="PTHR30625">
    <property type="entry name" value="PROTEIN TOLQ"/>
    <property type="match status" value="1"/>
</dbReference>
<proteinExistence type="inferred from homology"/>
<protein>
    <recommendedName>
        <fullName evidence="10">Tol-Pal system protein TolQ</fullName>
    </recommendedName>
</protein>
<keyword evidence="5 10" id="KW-0132">Cell division</keyword>
<name>A0A1H4BCB0_9GAMM</name>
<sequence length="225" mass="25264">MEGKLPIWSLVENASLTVQFIMVLLFLASFISWVMIFQRHQVLRKARRSMRQFEDRFWSGVDLAQLFRDVNQSPNTICGAENIFRAGLQEFTRLTQKANREPDVVMNGVQRAMRVAMAREEEKLERHLPFLATVGSTAPYMGLFGTVWGVMNAFRGLATVQHAAISVVAPGIAEALITTAIGLFAAIPAVVAYNRFASQAESLLSNYETFADEFSSILYRRVHSV</sequence>
<evidence type="ECO:0000256" key="7">
    <source>
        <dbReference type="ARBA" id="ARBA00022989"/>
    </source>
</evidence>
<keyword evidence="4 10" id="KW-0997">Cell inner membrane</keyword>
<evidence type="ECO:0000256" key="5">
    <source>
        <dbReference type="ARBA" id="ARBA00022618"/>
    </source>
</evidence>
<comment type="subcellular location">
    <subcellularLocation>
        <location evidence="10">Cell inner membrane</location>
        <topology evidence="10">Multi-pass membrane protein</topology>
    </subcellularLocation>
    <subcellularLocation>
        <location evidence="1">Cell membrane</location>
        <topology evidence="1">Multi-pass membrane protein</topology>
    </subcellularLocation>
</comment>
<dbReference type="NCBIfam" id="TIGR02796">
    <property type="entry name" value="tolQ"/>
    <property type="match status" value="1"/>
</dbReference>
<keyword evidence="3 10" id="KW-1003">Cell membrane</keyword>
<dbReference type="InterPro" id="IPR014163">
    <property type="entry name" value="Tol-Pal_TolQ"/>
</dbReference>
<dbReference type="GO" id="GO:0005886">
    <property type="term" value="C:plasma membrane"/>
    <property type="evidence" value="ECO:0007669"/>
    <property type="project" value="UniProtKB-SubCell"/>
</dbReference>
<dbReference type="GO" id="GO:0017038">
    <property type="term" value="P:protein import"/>
    <property type="evidence" value="ECO:0007669"/>
    <property type="project" value="TreeGrafter"/>
</dbReference>
<dbReference type="PANTHER" id="PTHR30625:SF3">
    <property type="entry name" value="TOL-PAL SYSTEM PROTEIN TOLQ"/>
    <property type="match status" value="1"/>
</dbReference>
<evidence type="ECO:0000256" key="1">
    <source>
        <dbReference type="ARBA" id="ARBA00004651"/>
    </source>
</evidence>
<keyword evidence="9 10" id="KW-0131">Cell cycle</keyword>
<gene>
    <name evidence="10" type="primary">tolQ</name>
    <name evidence="12" type="ORF">SAMN02745729_103256</name>
</gene>
<dbReference type="STRING" id="1122198.SAMN02745729_103256"/>
<keyword evidence="7 10" id="KW-1133">Transmembrane helix</keyword>
<dbReference type="RefSeq" id="WP_091824481.1">
    <property type="nucleotide sequence ID" value="NZ_FNRJ01000003.1"/>
</dbReference>
<dbReference type="InterPro" id="IPR002898">
    <property type="entry name" value="MotA_ExbB_proton_chnl"/>
</dbReference>
<evidence type="ECO:0000313" key="12">
    <source>
        <dbReference type="EMBL" id="SEA45694.1"/>
    </source>
</evidence>
<feature type="transmembrane region" description="Helical" evidence="10">
    <location>
        <begin position="20"/>
        <end position="38"/>
    </location>
</feature>
<evidence type="ECO:0000313" key="13">
    <source>
        <dbReference type="Proteomes" id="UP000242469"/>
    </source>
</evidence>
<dbReference type="GO" id="GO:0043213">
    <property type="term" value="P:bacteriocin transport"/>
    <property type="evidence" value="ECO:0007669"/>
    <property type="project" value="InterPro"/>
</dbReference>
<evidence type="ECO:0000256" key="6">
    <source>
        <dbReference type="ARBA" id="ARBA00022692"/>
    </source>
</evidence>
<comment type="subunit">
    <text evidence="10">The Tol-Pal system is composed of five core proteins: the inner membrane proteins TolA, TolQ and TolR, the periplasmic protein TolB and the outer membrane protein Pal. They form a network linking the inner and outer membranes and the peptidoglycan layer.</text>
</comment>
<accession>A0A1H4BCB0</accession>
<evidence type="ECO:0000256" key="2">
    <source>
        <dbReference type="ARBA" id="ARBA00010442"/>
    </source>
</evidence>
<dbReference type="Proteomes" id="UP000242469">
    <property type="component" value="Unassembled WGS sequence"/>
</dbReference>
<evidence type="ECO:0000259" key="11">
    <source>
        <dbReference type="Pfam" id="PF01618"/>
    </source>
</evidence>